<keyword evidence="1" id="KW-0378">Hydrolase</keyword>
<dbReference type="InterPro" id="IPR003610">
    <property type="entry name" value="CBM5/12"/>
</dbReference>
<dbReference type="Gene3D" id="1.10.530.10">
    <property type="match status" value="1"/>
</dbReference>
<dbReference type="InterPro" id="IPR023346">
    <property type="entry name" value="Lysozyme-like_dom_sf"/>
</dbReference>
<dbReference type="OrthoDB" id="6018988at2"/>
<evidence type="ECO:0000256" key="3">
    <source>
        <dbReference type="ARBA" id="ARBA00023157"/>
    </source>
</evidence>
<evidence type="ECO:0000256" key="2">
    <source>
        <dbReference type="ARBA" id="ARBA00022821"/>
    </source>
</evidence>
<dbReference type="GO" id="GO:0004568">
    <property type="term" value="F:chitinase activity"/>
    <property type="evidence" value="ECO:0007669"/>
    <property type="project" value="InterPro"/>
</dbReference>
<dbReference type="AlphaFoldDB" id="A0A9Q5DDV5"/>
<dbReference type="PANTHER" id="PTHR22595">
    <property type="entry name" value="CHITINASE-RELATED"/>
    <property type="match status" value="1"/>
</dbReference>
<evidence type="ECO:0000256" key="1">
    <source>
        <dbReference type="ARBA" id="ARBA00022801"/>
    </source>
</evidence>
<dbReference type="SUPFAM" id="SSF53955">
    <property type="entry name" value="Lysozyme-like"/>
    <property type="match status" value="1"/>
</dbReference>
<dbReference type="GO" id="GO:0006952">
    <property type="term" value="P:defense response"/>
    <property type="evidence" value="ECO:0007669"/>
    <property type="project" value="UniProtKB-KW"/>
</dbReference>
<dbReference type="PROSITE" id="PS00774">
    <property type="entry name" value="CHITINASE_19_2"/>
    <property type="match status" value="1"/>
</dbReference>
<dbReference type="GO" id="GO:0006032">
    <property type="term" value="P:chitin catabolic process"/>
    <property type="evidence" value="ECO:0007669"/>
    <property type="project" value="InterPro"/>
</dbReference>
<feature type="domain" description="Glycoside hydrolase family 19 catalytic" evidence="4">
    <location>
        <begin position="171"/>
        <end position="181"/>
    </location>
</feature>
<keyword evidence="6" id="KW-1185">Reference proteome</keyword>
<dbReference type="InterPro" id="IPR000726">
    <property type="entry name" value="Glyco_hydro_19_cat"/>
</dbReference>
<dbReference type="SUPFAM" id="SSF51055">
    <property type="entry name" value="Carbohydrate binding domain"/>
    <property type="match status" value="2"/>
</dbReference>
<dbReference type="EMBL" id="RIAR02000001">
    <property type="protein sequence ID" value="NSL90137.1"/>
    <property type="molecule type" value="Genomic_DNA"/>
</dbReference>
<dbReference type="PANTHER" id="PTHR22595:SF79">
    <property type="entry name" value="CHITINASE 12"/>
    <property type="match status" value="1"/>
</dbReference>
<sequence>MSNIKIVMERRCATDYYRITRIDKTTGVSAVIRNDAGFNDPTWSNNAIITQNMDYATFANEGDLAARKRELVAFLANISQETTGGWPTAPGGQYSWGLYFREEQGYEGTSNVGYRDETNTLYPPAPGKSYHGRGPIQLSYNYNYGQASELLFGDKNVLLANPEKVIQDGVIAFQTGLWFWMTPQYPKPSCHDVMIPGKWTPTAAQLAGNLKPGFGATVNIINGGVECGGAQENTKVLSRIAHFQRYAGIKQVSLELNGGNNTANCGCANMARFTLDNTECTSLTSVRFTQPANGLLTVTSLSPIAIRVAKNDPRREISRVIINVNGQVYNDSTALWTPPAYKSFTATAKGVRTGLDTVSTTITFAVWNSSTFEGCSNLPAWQANQNYTAAGNIVLHNNNIYRNKWWAGSASVPGSSDTWELLGACTGNPRTDTGCNGIAEWISSKAYSTNEQAVYKAKIYKANWWTQNNPPDVNSGAGKPWTFLRDCGQAAQDNIAASNSISDLRIYPNPVSGNTLNVQFNAKAGEKVYLRLLHTTTMQPMAQQQFITSHAGLNTVQMDISRVPAGTWIVQISGNMSKEMAMTIIRN</sequence>
<dbReference type="GO" id="GO:0030246">
    <property type="term" value="F:carbohydrate binding"/>
    <property type="evidence" value="ECO:0007669"/>
    <property type="project" value="InterPro"/>
</dbReference>
<dbReference type="GO" id="GO:0016998">
    <property type="term" value="P:cell wall macromolecule catabolic process"/>
    <property type="evidence" value="ECO:0007669"/>
    <property type="project" value="InterPro"/>
</dbReference>
<accession>A0A9Q5DDV5</accession>
<protein>
    <recommendedName>
        <fullName evidence="4">Glycoside hydrolase family 19 catalytic domain-containing protein</fullName>
    </recommendedName>
</protein>
<proteinExistence type="predicted"/>
<dbReference type="Gene3D" id="2.10.10.20">
    <property type="entry name" value="Carbohydrate-binding module superfamily 5/12"/>
    <property type="match status" value="2"/>
</dbReference>
<reference evidence="5" key="1">
    <citation type="submission" date="2020-05" db="EMBL/GenBank/DDBJ databases">
        <title>Chitinophaga laudate sp. nov., isolated from a tropical peat swamp.</title>
        <authorList>
            <person name="Goh C.B.S."/>
            <person name="Lee M.S."/>
            <person name="Parimannan S."/>
            <person name="Pasbakhsh P."/>
            <person name="Yule C.M."/>
            <person name="Rajandas H."/>
            <person name="Loke S."/>
            <person name="Croft L."/>
            <person name="Tan J.B.L."/>
        </authorList>
    </citation>
    <scope>NUCLEOTIDE SEQUENCE</scope>
    <source>
        <strain evidence="5">Mgbs1</strain>
    </source>
</reference>
<dbReference type="CDD" id="cd00325">
    <property type="entry name" value="chitinase_GH19"/>
    <property type="match status" value="1"/>
</dbReference>
<organism evidence="5 6">
    <name type="scientific">Chitinophaga solisilvae</name>
    <dbReference type="NCBI Taxonomy" id="1233460"/>
    <lineage>
        <taxon>Bacteria</taxon>
        <taxon>Pseudomonadati</taxon>
        <taxon>Bacteroidota</taxon>
        <taxon>Chitinophagia</taxon>
        <taxon>Chitinophagales</taxon>
        <taxon>Chitinophagaceae</taxon>
        <taxon>Chitinophaga</taxon>
    </lineage>
</organism>
<dbReference type="CDD" id="cd12215">
    <property type="entry name" value="ChiC_BD"/>
    <property type="match status" value="1"/>
</dbReference>
<dbReference type="Gene3D" id="3.30.20.10">
    <property type="entry name" value="Endochitinase, domain 2"/>
    <property type="match status" value="1"/>
</dbReference>
<dbReference type="InterPro" id="IPR036573">
    <property type="entry name" value="CBM_sf_5/12"/>
</dbReference>
<evidence type="ECO:0000259" key="4">
    <source>
        <dbReference type="PROSITE" id="PS00774"/>
    </source>
</evidence>
<dbReference type="GO" id="GO:0005975">
    <property type="term" value="P:carbohydrate metabolic process"/>
    <property type="evidence" value="ECO:0007669"/>
    <property type="project" value="InterPro"/>
</dbReference>
<dbReference type="Pfam" id="PF00182">
    <property type="entry name" value="Glyco_hydro_19"/>
    <property type="match status" value="1"/>
</dbReference>
<name>A0A9Q5DDV5_9BACT</name>
<dbReference type="SMART" id="SM00495">
    <property type="entry name" value="ChtBD3"/>
    <property type="match status" value="2"/>
</dbReference>
<evidence type="ECO:0000313" key="5">
    <source>
        <dbReference type="EMBL" id="NSL90137.1"/>
    </source>
</evidence>
<dbReference type="Proteomes" id="UP000281028">
    <property type="component" value="Unassembled WGS sequence"/>
</dbReference>
<comment type="caution">
    <text evidence="5">The sequence shown here is derived from an EMBL/GenBank/DDBJ whole genome shotgun (WGS) entry which is preliminary data.</text>
</comment>
<gene>
    <name evidence="5" type="ORF">ECE50_025100</name>
</gene>
<dbReference type="GO" id="GO:0005576">
    <property type="term" value="C:extracellular region"/>
    <property type="evidence" value="ECO:0007669"/>
    <property type="project" value="InterPro"/>
</dbReference>
<evidence type="ECO:0000313" key="6">
    <source>
        <dbReference type="Proteomes" id="UP000281028"/>
    </source>
</evidence>
<keyword evidence="3" id="KW-1015">Disulfide bond</keyword>
<keyword evidence="2" id="KW-0611">Plant defense</keyword>